<keyword evidence="4 7" id="KW-0805">Transcription regulation</keyword>
<evidence type="ECO:0000256" key="6">
    <source>
        <dbReference type="ARBA" id="ARBA00023163"/>
    </source>
</evidence>
<dbReference type="GO" id="GO:0003700">
    <property type="term" value="F:DNA-binding transcription factor activity"/>
    <property type="evidence" value="ECO:0007669"/>
    <property type="project" value="UniProtKB-UniRule"/>
</dbReference>
<keyword evidence="5 7" id="KW-0238">DNA-binding</keyword>
<dbReference type="EMBL" id="PXYW01000003">
    <property type="protein sequence ID" value="PSR35226.1"/>
    <property type="molecule type" value="Genomic_DNA"/>
</dbReference>
<name>A0A2T2XL49_9FIRM</name>
<dbReference type="Gene3D" id="1.10.10.10">
    <property type="entry name" value="Winged helix-like DNA-binding domain superfamily/Winged helix DNA-binding domain"/>
    <property type="match status" value="1"/>
</dbReference>
<feature type="domain" description="Arginine repressor DNA-binding" evidence="9">
    <location>
        <begin position="5"/>
        <end position="68"/>
    </location>
</feature>
<evidence type="ECO:0000256" key="5">
    <source>
        <dbReference type="ARBA" id="ARBA00023125"/>
    </source>
</evidence>
<evidence type="ECO:0000256" key="8">
    <source>
        <dbReference type="NCBIfam" id="TIGR01529"/>
    </source>
</evidence>
<evidence type="ECO:0000256" key="3">
    <source>
        <dbReference type="ARBA" id="ARBA00022490"/>
    </source>
</evidence>
<accession>A0A2T2XL49</accession>
<dbReference type="UniPathway" id="UPA00068"/>
<comment type="pathway">
    <text evidence="7">Amino-acid biosynthesis; L-arginine biosynthesis [regulation].</text>
</comment>
<dbReference type="InterPro" id="IPR036390">
    <property type="entry name" value="WH_DNA-bd_sf"/>
</dbReference>
<dbReference type="PRINTS" id="PR01467">
    <property type="entry name" value="ARGREPRESSOR"/>
</dbReference>
<keyword evidence="7" id="KW-0678">Repressor</keyword>
<dbReference type="GO" id="GO:0034618">
    <property type="term" value="F:arginine binding"/>
    <property type="evidence" value="ECO:0007669"/>
    <property type="project" value="InterPro"/>
</dbReference>
<dbReference type="InterPro" id="IPR020900">
    <property type="entry name" value="Arg_repress_DNA-bd"/>
</dbReference>
<dbReference type="InterPro" id="IPR036388">
    <property type="entry name" value="WH-like_DNA-bd_sf"/>
</dbReference>
<dbReference type="GO" id="GO:0003677">
    <property type="term" value="F:DNA binding"/>
    <property type="evidence" value="ECO:0007669"/>
    <property type="project" value="UniProtKB-KW"/>
</dbReference>
<dbReference type="InterPro" id="IPR020899">
    <property type="entry name" value="Arg_repress_C"/>
</dbReference>
<evidence type="ECO:0000256" key="7">
    <source>
        <dbReference type="HAMAP-Rule" id="MF_00173"/>
    </source>
</evidence>
<keyword evidence="7" id="KW-0028">Amino-acid biosynthesis</keyword>
<dbReference type="SUPFAM" id="SSF46785">
    <property type="entry name" value="Winged helix' DNA-binding domain"/>
    <property type="match status" value="1"/>
</dbReference>
<keyword evidence="6 7" id="KW-0804">Transcription</keyword>
<evidence type="ECO:0000313" key="12">
    <source>
        <dbReference type="Proteomes" id="UP000242972"/>
    </source>
</evidence>
<comment type="caution">
    <text evidence="11">The sequence shown here is derived from an EMBL/GenBank/DDBJ whole genome shotgun (WGS) entry which is preliminary data.</text>
</comment>
<comment type="subcellular location">
    <subcellularLocation>
        <location evidence="1 7">Cytoplasm</location>
    </subcellularLocation>
</comment>
<dbReference type="GO" id="GO:0051259">
    <property type="term" value="P:protein complex oligomerization"/>
    <property type="evidence" value="ECO:0007669"/>
    <property type="project" value="InterPro"/>
</dbReference>
<dbReference type="HAMAP" id="MF_00173">
    <property type="entry name" value="Arg_repressor"/>
    <property type="match status" value="1"/>
</dbReference>
<dbReference type="GO" id="GO:0005737">
    <property type="term" value="C:cytoplasm"/>
    <property type="evidence" value="ECO:0007669"/>
    <property type="project" value="UniProtKB-SubCell"/>
</dbReference>
<dbReference type="InterPro" id="IPR036251">
    <property type="entry name" value="Arg_repress_C_sf"/>
</dbReference>
<feature type="domain" description="Arginine repressor C-terminal" evidence="10">
    <location>
        <begin position="82"/>
        <end position="148"/>
    </location>
</feature>
<dbReference type="Pfam" id="PF01316">
    <property type="entry name" value="Arg_repressor"/>
    <property type="match status" value="1"/>
</dbReference>
<evidence type="ECO:0000256" key="2">
    <source>
        <dbReference type="ARBA" id="ARBA00008316"/>
    </source>
</evidence>
<keyword evidence="7" id="KW-0055">Arginine biosynthesis</keyword>
<evidence type="ECO:0000256" key="1">
    <source>
        <dbReference type="ARBA" id="ARBA00004496"/>
    </source>
</evidence>
<dbReference type="PANTHER" id="PTHR34471">
    <property type="entry name" value="ARGININE REPRESSOR"/>
    <property type="match status" value="1"/>
</dbReference>
<dbReference type="AlphaFoldDB" id="A0A2T2XL49"/>
<dbReference type="Pfam" id="PF02863">
    <property type="entry name" value="Arg_repressor_C"/>
    <property type="match status" value="1"/>
</dbReference>
<proteinExistence type="inferred from homology"/>
<dbReference type="NCBIfam" id="TIGR01529">
    <property type="entry name" value="argR_whole"/>
    <property type="match status" value="1"/>
</dbReference>
<dbReference type="Proteomes" id="UP000242972">
    <property type="component" value="Unassembled WGS sequence"/>
</dbReference>
<comment type="similarity">
    <text evidence="2 7">Belongs to the ArgR family.</text>
</comment>
<dbReference type="SUPFAM" id="SSF55252">
    <property type="entry name" value="C-terminal domain of arginine repressor"/>
    <property type="match status" value="1"/>
</dbReference>
<gene>
    <name evidence="7 11" type="primary">argR</name>
    <name evidence="11" type="ORF">C7B46_02115</name>
</gene>
<dbReference type="InterPro" id="IPR001669">
    <property type="entry name" value="Arg_repress"/>
</dbReference>
<evidence type="ECO:0000259" key="10">
    <source>
        <dbReference type="Pfam" id="PF02863"/>
    </source>
</evidence>
<evidence type="ECO:0000313" key="11">
    <source>
        <dbReference type="EMBL" id="PSR35226.1"/>
    </source>
</evidence>
<organism evidence="11 12">
    <name type="scientific">Sulfobacillus benefaciens</name>
    <dbReference type="NCBI Taxonomy" id="453960"/>
    <lineage>
        <taxon>Bacteria</taxon>
        <taxon>Bacillati</taxon>
        <taxon>Bacillota</taxon>
        <taxon>Clostridia</taxon>
        <taxon>Eubacteriales</taxon>
        <taxon>Clostridiales Family XVII. Incertae Sedis</taxon>
        <taxon>Sulfobacillus</taxon>
    </lineage>
</organism>
<sequence length="151" mass="16725">MHQDKRSRQALIQEIIRAHAVETQEELSELLASRGMPTTQATISRDIKELGLLKVPYEDRHRYALPDYSALAGSRDRLTRLLREVLVSYVVSENLVVVKTLPAGANVVSEAIDGLDWPEVAGTLAGENTVLVVARSTQDAPVLAQRLEDLR</sequence>
<dbReference type="GO" id="GO:0006526">
    <property type="term" value="P:L-arginine biosynthetic process"/>
    <property type="evidence" value="ECO:0007669"/>
    <property type="project" value="UniProtKB-UniPathway"/>
</dbReference>
<dbReference type="PANTHER" id="PTHR34471:SF1">
    <property type="entry name" value="ARGININE REPRESSOR"/>
    <property type="match status" value="1"/>
</dbReference>
<comment type="function">
    <text evidence="7">Regulates arginine biosynthesis genes.</text>
</comment>
<protein>
    <recommendedName>
        <fullName evidence="7 8">Arginine repressor</fullName>
    </recommendedName>
</protein>
<reference evidence="11 12" key="1">
    <citation type="journal article" date="2014" name="BMC Genomics">
        <title>Comparison of environmental and isolate Sulfobacillus genomes reveals diverse carbon, sulfur, nitrogen, and hydrogen metabolisms.</title>
        <authorList>
            <person name="Justice N.B."/>
            <person name="Norman A."/>
            <person name="Brown C.T."/>
            <person name="Singh A."/>
            <person name="Thomas B.C."/>
            <person name="Banfield J.F."/>
        </authorList>
    </citation>
    <scope>NUCLEOTIDE SEQUENCE [LARGE SCALE GENOMIC DNA]</scope>
    <source>
        <strain evidence="11">AMDSBA4</strain>
    </source>
</reference>
<keyword evidence="3 7" id="KW-0963">Cytoplasm</keyword>
<dbReference type="GO" id="GO:1900079">
    <property type="term" value="P:regulation of arginine biosynthetic process"/>
    <property type="evidence" value="ECO:0007669"/>
    <property type="project" value="UniProtKB-UniRule"/>
</dbReference>
<dbReference type="Gene3D" id="3.30.1360.40">
    <property type="match status" value="1"/>
</dbReference>
<evidence type="ECO:0000256" key="4">
    <source>
        <dbReference type="ARBA" id="ARBA00023015"/>
    </source>
</evidence>
<evidence type="ECO:0000259" key="9">
    <source>
        <dbReference type="Pfam" id="PF01316"/>
    </source>
</evidence>